<keyword evidence="2" id="KW-0456">Lyase</keyword>
<dbReference type="Pfam" id="PF01903">
    <property type="entry name" value="CbiX"/>
    <property type="match status" value="2"/>
</dbReference>
<dbReference type="KEGG" id="luo:HHL09_17490"/>
<dbReference type="Proteomes" id="UP000501812">
    <property type="component" value="Chromosome"/>
</dbReference>
<dbReference type="CDD" id="cd03416">
    <property type="entry name" value="CbiX_SirB_N"/>
    <property type="match status" value="1"/>
</dbReference>
<dbReference type="InterPro" id="IPR050963">
    <property type="entry name" value="Sirohydro_Cobaltochel/CbiX"/>
</dbReference>
<dbReference type="PANTHER" id="PTHR33542">
    <property type="entry name" value="SIROHYDROCHLORIN FERROCHELATASE, CHLOROPLASTIC"/>
    <property type="match status" value="1"/>
</dbReference>
<organism evidence="3 4">
    <name type="scientific">Luteolibacter luteus</name>
    <dbReference type="NCBI Taxonomy" id="2728835"/>
    <lineage>
        <taxon>Bacteria</taxon>
        <taxon>Pseudomonadati</taxon>
        <taxon>Verrucomicrobiota</taxon>
        <taxon>Verrucomicrobiia</taxon>
        <taxon>Verrucomicrobiales</taxon>
        <taxon>Verrucomicrobiaceae</taxon>
        <taxon>Luteolibacter</taxon>
    </lineage>
</organism>
<evidence type="ECO:0000256" key="2">
    <source>
        <dbReference type="ARBA" id="ARBA00023239"/>
    </source>
</evidence>
<evidence type="ECO:0000313" key="4">
    <source>
        <dbReference type="Proteomes" id="UP000501812"/>
    </source>
</evidence>
<evidence type="ECO:0000256" key="1">
    <source>
        <dbReference type="ARBA" id="ARBA00022723"/>
    </source>
</evidence>
<dbReference type="NCBIfam" id="NF002671">
    <property type="entry name" value="PRK02395.1-3"/>
    <property type="match status" value="1"/>
</dbReference>
<sequence length="273" mass="30492">MPFTPKPHAALLIVGHGSTENPDSSTPYFEHADEIRNRGLFGEVHCCFWKEEPSMREAGYMIDAEEIYVVPDFISEGYFTQDVIPRELQLEGPTTRRAGKTWHYTLPVGVHSSMTGLLLQRAKEVAPDANPAETTLFIVGHGTGLNQNSTKAIRDQVEHIKASGAGYAEVLDAFMEEQPFIAEWDKLATTPNVIVVPFFIADGLHSYQDIPVLLGIETEPGEAASQREVFRHNPHHLRGKTLYYSSAIGTERHIADVILDQIADFDARLHETR</sequence>
<proteinExistence type="predicted"/>
<reference evidence="3 4" key="1">
    <citation type="submission" date="2020-04" db="EMBL/GenBank/DDBJ databases">
        <title>Luteolibacter sp. G-1-1-1 isolated from soil.</title>
        <authorList>
            <person name="Dahal R.H."/>
        </authorList>
    </citation>
    <scope>NUCLEOTIDE SEQUENCE [LARGE SCALE GENOMIC DNA]</scope>
    <source>
        <strain evidence="3 4">G-1-1-1</strain>
    </source>
</reference>
<gene>
    <name evidence="3" type="ORF">HHL09_17490</name>
</gene>
<dbReference type="RefSeq" id="WP_169455916.1">
    <property type="nucleotide sequence ID" value="NZ_CP051774.1"/>
</dbReference>
<accession>A0A858RKX4</accession>
<name>A0A858RKX4_9BACT</name>
<keyword evidence="1" id="KW-0479">Metal-binding</keyword>
<dbReference type="PANTHER" id="PTHR33542:SF3">
    <property type="entry name" value="SIROHYDROCHLORIN FERROCHELATASE, CHLOROPLASTIC"/>
    <property type="match status" value="1"/>
</dbReference>
<protein>
    <submittedName>
        <fullName evidence="3">Cobalamin biosynthesis protein CbiX</fullName>
    </submittedName>
</protein>
<dbReference type="EMBL" id="CP051774">
    <property type="protein sequence ID" value="QJE97502.1"/>
    <property type="molecule type" value="Genomic_DNA"/>
</dbReference>
<dbReference type="AlphaFoldDB" id="A0A858RKX4"/>
<keyword evidence="4" id="KW-1185">Reference proteome</keyword>
<dbReference type="InterPro" id="IPR002762">
    <property type="entry name" value="CbiX-like"/>
</dbReference>
<evidence type="ECO:0000313" key="3">
    <source>
        <dbReference type="EMBL" id="QJE97502.1"/>
    </source>
</evidence>
<dbReference type="GO" id="GO:0016829">
    <property type="term" value="F:lyase activity"/>
    <property type="evidence" value="ECO:0007669"/>
    <property type="project" value="UniProtKB-KW"/>
</dbReference>
<dbReference type="SUPFAM" id="SSF53800">
    <property type="entry name" value="Chelatase"/>
    <property type="match status" value="1"/>
</dbReference>
<dbReference type="Gene3D" id="3.40.50.1400">
    <property type="match status" value="2"/>
</dbReference>
<dbReference type="GO" id="GO:0046872">
    <property type="term" value="F:metal ion binding"/>
    <property type="evidence" value="ECO:0007669"/>
    <property type="project" value="UniProtKB-KW"/>
</dbReference>